<feature type="region of interest" description="Disordered" evidence="2">
    <location>
        <begin position="172"/>
        <end position="192"/>
    </location>
</feature>
<evidence type="ECO:0000256" key="2">
    <source>
        <dbReference type="SAM" id="MobiDB-lite"/>
    </source>
</evidence>
<evidence type="ECO:0000313" key="3">
    <source>
        <dbReference type="EMBL" id="KHN80651.1"/>
    </source>
</evidence>
<accession>A0A0B2VAX2</accession>
<dbReference type="EMBL" id="JPKZ01001699">
    <property type="protein sequence ID" value="KHN80651.1"/>
    <property type="molecule type" value="Genomic_DNA"/>
</dbReference>
<gene>
    <name evidence="3" type="ORF">Tcan_09888</name>
</gene>
<protein>
    <submittedName>
        <fullName evidence="3">Uncharacterized protein</fullName>
    </submittedName>
</protein>
<sequence length="255" mass="29818">MLRVPKDCRIMELWREVHRCRNGLRERIAQLEKALATSDKKGRELEDVLKEERMNVEREEENAKRLEREMRRERELAEERLRITEEKLAVAHELELERKREEYGRELKAMSEAYNKNLAKAKEEIGRVKRERDELVMKVCDFEHNHQLYRRQVFVDAQQKLADSCQKAVTEFSGGTSSDRENISPHHTTAVPSTRAGSAAFVAPTVIVPSFHPHLKRATDMISARKKPFSTNKYLQAAPNAPFRRTENRRKKAGE</sequence>
<dbReference type="AlphaFoldDB" id="A0A0B2VAX2"/>
<proteinExistence type="predicted"/>
<organism evidence="3 4">
    <name type="scientific">Toxocara canis</name>
    <name type="common">Canine roundworm</name>
    <dbReference type="NCBI Taxonomy" id="6265"/>
    <lineage>
        <taxon>Eukaryota</taxon>
        <taxon>Metazoa</taxon>
        <taxon>Ecdysozoa</taxon>
        <taxon>Nematoda</taxon>
        <taxon>Chromadorea</taxon>
        <taxon>Rhabditida</taxon>
        <taxon>Spirurina</taxon>
        <taxon>Ascaridomorpha</taxon>
        <taxon>Ascaridoidea</taxon>
        <taxon>Toxocaridae</taxon>
        <taxon>Toxocara</taxon>
    </lineage>
</organism>
<keyword evidence="4" id="KW-1185">Reference proteome</keyword>
<reference evidence="3 4" key="1">
    <citation type="submission" date="2014-11" db="EMBL/GenBank/DDBJ databases">
        <title>Genetic blueprint of the zoonotic pathogen Toxocara canis.</title>
        <authorList>
            <person name="Zhu X.-Q."/>
            <person name="Korhonen P.K."/>
            <person name="Cai H."/>
            <person name="Young N.D."/>
            <person name="Nejsum P."/>
            <person name="von Samson-Himmelstjerna G."/>
            <person name="Boag P.R."/>
            <person name="Tan P."/>
            <person name="Li Q."/>
            <person name="Min J."/>
            <person name="Yang Y."/>
            <person name="Wang X."/>
            <person name="Fang X."/>
            <person name="Hall R.S."/>
            <person name="Hofmann A."/>
            <person name="Sternberg P.W."/>
            <person name="Jex A.R."/>
            <person name="Gasser R.B."/>
        </authorList>
    </citation>
    <scope>NUCLEOTIDE SEQUENCE [LARGE SCALE GENOMIC DNA]</scope>
    <source>
        <strain evidence="3">PN_DK_2014</strain>
    </source>
</reference>
<feature type="coiled-coil region" evidence="1">
    <location>
        <begin position="21"/>
        <end position="138"/>
    </location>
</feature>
<comment type="caution">
    <text evidence="3">The sequence shown here is derived from an EMBL/GenBank/DDBJ whole genome shotgun (WGS) entry which is preliminary data.</text>
</comment>
<feature type="region of interest" description="Disordered" evidence="2">
    <location>
        <begin position="230"/>
        <end position="255"/>
    </location>
</feature>
<name>A0A0B2VAX2_TOXCA</name>
<evidence type="ECO:0000256" key="1">
    <source>
        <dbReference type="SAM" id="Coils"/>
    </source>
</evidence>
<evidence type="ECO:0000313" key="4">
    <source>
        <dbReference type="Proteomes" id="UP000031036"/>
    </source>
</evidence>
<keyword evidence="1" id="KW-0175">Coiled coil</keyword>
<dbReference type="Proteomes" id="UP000031036">
    <property type="component" value="Unassembled WGS sequence"/>
</dbReference>